<dbReference type="GO" id="GO:0016020">
    <property type="term" value="C:membrane"/>
    <property type="evidence" value="ECO:0007669"/>
    <property type="project" value="InterPro"/>
</dbReference>
<evidence type="ECO:0000256" key="1">
    <source>
        <dbReference type="ARBA" id="ARBA00004323"/>
    </source>
</evidence>
<name>A0A2X2D0S0_PSELU</name>
<evidence type="ECO:0000256" key="7">
    <source>
        <dbReference type="ARBA" id="ARBA00023180"/>
    </source>
</evidence>
<organism evidence="10 11">
    <name type="scientific">Pseudomonas luteola</name>
    <dbReference type="NCBI Taxonomy" id="47886"/>
    <lineage>
        <taxon>Bacteria</taxon>
        <taxon>Pseudomonadati</taxon>
        <taxon>Pseudomonadota</taxon>
        <taxon>Gammaproteobacteria</taxon>
        <taxon>Pseudomonadales</taxon>
        <taxon>Pseudomonadaceae</taxon>
        <taxon>Pseudomonas</taxon>
    </lineage>
</organism>
<dbReference type="Pfam" id="PF05045">
    <property type="entry name" value="RgpF"/>
    <property type="match status" value="1"/>
</dbReference>
<accession>A0A2X2D0S0</accession>
<reference evidence="10 11" key="1">
    <citation type="submission" date="2018-06" db="EMBL/GenBank/DDBJ databases">
        <authorList>
            <consortium name="Pathogen Informatics"/>
            <person name="Doyle S."/>
        </authorList>
    </citation>
    <scope>NUCLEOTIDE SEQUENCE [LARGE SCALE GENOMIC DNA]</scope>
    <source>
        <strain evidence="10 11">NCTC11842</strain>
    </source>
</reference>
<dbReference type="Proteomes" id="UP000250443">
    <property type="component" value="Unassembled WGS sequence"/>
</dbReference>
<keyword evidence="6" id="KW-0472">Membrane</keyword>
<comment type="subcellular location">
    <subcellularLocation>
        <location evidence="1">Golgi apparatus membrane</location>
        <topology evidence="1">Single-pass type II membrane protein</topology>
    </subcellularLocation>
</comment>
<feature type="coiled-coil region" evidence="8">
    <location>
        <begin position="518"/>
        <end position="552"/>
    </location>
</feature>
<evidence type="ECO:0000256" key="3">
    <source>
        <dbReference type="ARBA" id="ARBA00022692"/>
    </source>
</evidence>
<dbReference type="EMBL" id="UAUF01000014">
    <property type="protein sequence ID" value="SPZ12924.1"/>
    <property type="molecule type" value="Genomic_DNA"/>
</dbReference>
<dbReference type="CDD" id="cd03801">
    <property type="entry name" value="GT4_PimA-like"/>
    <property type="match status" value="1"/>
</dbReference>
<dbReference type="Pfam" id="PF00534">
    <property type="entry name" value="Glycos_transf_1"/>
    <property type="match status" value="1"/>
</dbReference>
<protein>
    <submittedName>
        <fullName evidence="10">Group 1 glycosyl transferase</fullName>
    </submittedName>
</protein>
<dbReference type="GO" id="GO:0016757">
    <property type="term" value="F:glycosyltransferase activity"/>
    <property type="evidence" value="ECO:0007669"/>
    <property type="project" value="InterPro"/>
</dbReference>
<keyword evidence="8" id="KW-0175">Coiled coil</keyword>
<evidence type="ECO:0000256" key="2">
    <source>
        <dbReference type="ARBA" id="ARBA00022679"/>
    </source>
</evidence>
<dbReference type="InterPro" id="IPR018011">
    <property type="entry name" value="Carb_sulfotrans_8-10"/>
</dbReference>
<evidence type="ECO:0000313" key="10">
    <source>
        <dbReference type="EMBL" id="SPZ12924.1"/>
    </source>
</evidence>
<keyword evidence="3" id="KW-0812">Transmembrane</keyword>
<keyword evidence="7" id="KW-0325">Glycoprotein</keyword>
<dbReference type="InterPro" id="IPR007739">
    <property type="entry name" value="RgpF"/>
</dbReference>
<gene>
    <name evidence="10" type="ORF">NCTC11842_04744</name>
</gene>
<dbReference type="InterPro" id="IPR001296">
    <property type="entry name" value="Glyco_trans_1"/>
</dbReference>
<evidence type="ECO:0000256" key="8">
    <source>
        <dbReference type="SAM" id="Coils"/>
    </source>
</evidence>
<evidence type="ECO:0000256" key="5">
    <source>
        <dbReference type="ARBA" id="ARBA00023034"/>
    </source>
</evidence>
<keyword evidence="4" id="KW-1133">Transmembrane helix</keyword>
<dbReference type="InterPro" id="IPR005331">
    <property type="entry name" value="Sulfotransferase"/>
</dbReference>
<evidence type="ECO:0000313" key="11">
    <source>
        <dbReference type="Proteomes" id="UP000250443"/>
    </source>
</evidence>
<evidence type="ECO:0000256" key="4">
    <source>
        <dbReference type="ARBA" id="ARBA00022989"/>
    </source>
</evidence>
<keyword evidence="2 10" id="KW-0808">Transferase</keyword>
<evidence type="ECO:0000259" key="9">
    <source>
        <dbReference type="Pfam" id="PF00534"/>
    </source>
</evidence>
<dbReference type="Pfam" id="PF03567">
    <property type="entry name" value="Sulfotransfer_2"/>
    <property type="match status" value="1"/>
</dbReference>
<dbReference type="SUPFAM" id="SSF53756">
    <property type="entry name" value="UDP-Glycosyltransferase/glycogen phosphorylase"/>
    <property type="match status" value="1"/>
</dbReference>
<dbReference type="RefSeq" id="WP_112297940.1">
    <property type="nucleotide sequence ID" value="NZ_UAUF01000014.1"/>
</dbReference>
<feature type="domain" description="Glycosyl transferase family 1" evidence="9">
    <location>
        <begin position="874"/>
        <end position="1039"/>
    </location>
</feature>
<keyword evidence="5" id="KW-0333">Golgi apparatus</keyword>
<dbReference type="PANTHER" id="PTHR12137:SF54">
    <property type="entry name" value="CARBOHYDRATE SULFOTRANSFERASE"/>
    <property type="match status" value="1"/>
</dbReference>
<evidence type="ECO:0000256" key="6">
    <source>
        <dbReference type="ARBA" id="ARBA00023136"/>
    </source>
</evidence>
<proteinExistence type="predicted"/>
<dbReference type="GO" id="GO:0016051">
    <property type="term" value="P:carbohydrate biosynthetic process"/>
    <property type="evidence" value="ECO:0007669"/>
    <property type="project" value="InterPro"/>
</dbReference>
<dbReference type="PANTHER" id="PTHR12137">
    <property type="entry name" value="CARBOHYDRATE SULFOTRANSFERASE"/>
    <property type="match status" value="1"/>
</dbReference>
<dbReference type="Gene3D" id="3.40.50.2000">
    <property type="entry name" value="Glycogen Phosphorylase B"/>
    <property type="match status" value="1"/>
</dbReference>
<sequence>MSKQNNLSIFNDKNLTEYLKWNSYLSEKHKLLYIATPKAACTSLKWWFATLEGYSKKLNEKIESSESDPELSIHDTFYKVAPNVTGLSAQDLSEPLLSDSYFRFAVVRNPYKRIFSAWQSKLLLREPLQISPYLKYDFFYRPIKELNDISIAFEEFLEHLINNEAPSYWDYHWTPQADLLRPDLINYSKLVRIEDREELNKALIKRLGEYAPSPFSGRRTNESLIPYLPEIITDRASELICKLYAKDFDIFGYDTHPPKASEKFSEEQFDLTLKAIKLIRGRHQKLAERNDQIVHLREVVNFKTEEAIKLSQAVVARDGQITELSQAVIDRDSKVAELSQAVVARDGQITELSQAVIDRDSKVAELSQAVVARDGQITELSQAVIDRDSKVAELSQAVVARDGQITELSQAVIDRDSKVAELSQAVVARDGQITELSQAVIDRDSKVAELTSKLETIAMSKSSDTSESLKELFNRLTDIELKYFSGKDAQSSHQPNLELQKNKIDALAITKQVMLEENNEHEIKITILNEKISYLENQNKVLEDELAKKNHDLEYCKSLNNEKEITINSILSSRSWRLMSKPRAIVTMLKGLRRKEPLSSQDVADRAQAKFETVTQLPAIPSEIDYKNLGFDPDFYGLIYPDVSGPAEALYHHYLNHGINEGRAPQSKPLSVNKLLTDEGKPFVIVVCHEASRTGAPVLGWNICVELKKKYNVIAILLGDGELVSYFQESCSVVAGPYSVHERQKLALDYAINNIINAYAPKFAIVNSLASSSILKPLAENYIPSILLVHEFYKFHCSPCELVDTFAWAGKVIFSAEVVRQSALIERTRVAVNNSLIIPQGKSRIPSEQPKDYAEEKISNFYEKMLFGIPYAKTRKPFIVLGAGTVEYRKGIDLFVTTAMEIHRTDPNSEILMVWIGRKIDVEPYKQYADFVLEQMQASGIGARVKLLDETPYLESIYSMVDMFFVSSRLDPLPNVAIDAMMSGKPVISFESATGISEILASSPLTSSCVMPFLSTDAAAKFILSLSKDKEKLKSLGSHVKNIAENVFNMESYVEKLEKAVSDVSQSYNSLKTDESFLLERNDFIEGFYIAPDERCTKEQAVRKFVKYSQGFIFNRKPRPGFNPERYVTDNTIAPIGKNPLVHFAEAGKPNGQWLDKVIYIKDRSTLKIANLKIGVHIHAYYPDMLPDIINRLSENNTTPDLLISVTSETAKKEVESLLKDNYPARLTVRTVPNVGRDIGPFFTEFKDDLITYDVVGHFHTKKSPHVPAESRLVKDWVNFLMENLIGGRFNSADAIIKEFEMSPQLGLVFADDPNLIGWDKNLEFAQELAQRMDIVLKNGYFSFPVGTMFWARPKALEPMFNLDLNWSDYPAEPLPIDGSLLHAMERLLPIVTNKAGYTHSVTYVENARR</sequence>
<dbReference type="GO" id="GO:0008146">
    <property type="term" value="F:sulfotransferase activity"/>
    <property type="evidence" value="ECO:0007669"/>
    <property type="project" value="InterPro"/>
</dbReference>